<name>A0A0A1SWD3_9HYPO</name>
<dbReference type="GO" id="GO:0016020">
    <property type="term" value="C:membrane"/>
    <property type="evidence" value="ECO:0007669"/>
    <property type="project" value="UniProtKB-SubCell"/>
</dbReference>
<dbReference type="PANTHER" id="PTHR12483:SF115">
    <property type="entry name" value="COPPER TRANSPORT PROTEIN"/>
    <property type="match status" value="1"/>
</dbReference>
<dbReference type="EMBL" id="CDHN01000001">
    <property type="protein sequence ID" value="CEJ82581.1"/>
    <property type="molecule type" value="Genomic_DNA"/>
</dbReference>
<dbReference type="PANTHER" id="PTHR12483">
    <property type="entry name" value="SOLUTE CARRIER FAMILY 31 COPPER TRANSPORTERS"/>
    <property type="match status" value="1"/>
</dbReference>
<keyword evidence="4" id="KW-0186">Copper</keyword>
<dbReference type="Pfam" id="PF04145">
    <property type="entry name" value="Ctr"/>
    <property type="match status" value="1"/>
</dbReference>
<gene>
    <name evidence="5" type="ORF">VHEMI02636</name>
</gene>
<keyword evidence="3 4" id="KW-0472">Membrane</keyword>
<evidence type="ECO:0000256" key="4">
    <source>
        <dbReference type="RuleBase" id="RU367022"/>
    </source>
</evidence>
<accession>A0A0A1SWD3</accession>
<dbReference type="Proteomes" id="UP000039046">
    <property type="component" value="Unassembled WGS sequence"/>
</dbReference>
<keyword evidence="4" id="KW-0406">Ion transport</keyword>
<protein>
    <recommendedName>
        <fullName evidence="4">Copper transport protein</fullName>
    </recommendedName>
</protein>
<keyword evidence="4" id="KW-0813">Transport</keyword>
<comment type="subcellular location">
    <subcellularLocation>
        <location evidence="4">Membrane</location>
        <topology evidence="4">Multi-pass membrane protein</topology>
    </subcellularLocation>
</comment>
<evidence type="ECO:0000256" key="2">
    <source>
        <dbReference type="ARBA" id="ARBA00022989"/>
    </source>
</evidence>
<dbReference type="GO" id="GO:0005375">
    <property type="term" value="F:copper ion transmembrane transporter activity"/>
    <property type="evidence" value="ECO:0007669"/>
    <property type="project" value="UniProtKB-UniRule"/>
</dbReference>
<dbReference type="OrthoDB" id="206213at2759"/>
<keyword evidence="2 4" id="KW-1133">Transmembrane helix</keyword>
<keyword evidence="6" id="KW-1185">Reference proteome</keyword>
<dbReference type="InterPro" id="IPR007274">
    <property type="entry name" value="Cop_transporter"/>
</dbReference>
<evidence type="ECO:0000256" key="1">
    <source>
        <dbReference type="ARBA" id="ARBA00022692"/>
    </source>
</evidence>
<evidence type="ECO:0000313" key="5">
    <source>
        <dbReference type="EMBL" id="CEJ82581.1"/>
    </source>
</evidence>
<sequence length="138" mass="15402">MDHSAMDHSGHGGMPGMDDMCSMSMLFTWDTKNLCIVFRQWHIRSTLSLIISLLAIVLIGVGYEALRALSRSYETASNQRIQSLPSEYQTSFLFPIVICVFVSFALWDGQLSVLVFLLCRLLSASPVGLQAPKNKEQT</sequence>
<keyword evidence="1 4" id="KW-0812">Transmembrane</keyword>
<keyword evidence="4" id="KW-0187">Copper transport</keyword>
<evidence type="ECO:0000256" key="3">
    <source>
        <dbReference type="ARBA" id="ARBA00023136"/>
    </source>
</evidence>
<dbReference type="AlphaFoldDB" id="A0A0A1SWD3"/>
<dbReference type="HOGENOM" id="CLU_1856698_0_0_1"/>
<evidence type="ECO:0000313" key="6">
    <source>
        <dbReference type="Proteomes" id="UP000039046"/>
    </source>
</evidence>
<feature type="transmembrane region" description="Helical" evidence="4">
    <location>
        <begin position="47"/>
        <end position="66"/>
    </location>
</feature>
<feature type="transmembrane region" description="Helical" evidence="4">
    <location>
        <begin position="87"/>
        <end position="107"/>
    </location>
</feature>
<proteinExistence type="inferred from homology"/>
<reference evidence="5 6" key="1">
    <citation type="journal article" date="2015" name="Genome Announc.">
        <title>Draft Genome Sequence and Gene Annotation of the Entomopathogenic Fungus Verticillium hemipterigenum.</title>
        <authorList>
            <person name="Horn F."/>
            <person name="Habel A."/>
            <person name="Scharf D.H."/>
            <person name="Dworschak J."/>
            <person name="Brakhage A.A."/>
            <person name="Guthke R."/>
            <person name="Hertweck C."/>
            <person name="Linde J."/>
        </authorList>
    </citation>
    <scope>NUCLEOTIDE SEQUENCE [LARGE SCALE GENOMIC DNA]</scope>
</reference>
<organism evidence="5 6">
    <name type="scientific">[Torrubiella] hemipterigena</name>
    <dbReference type="NCBI Taxonomy" id="1531966"/>
    <lineage>
        <taxon>Eukaryota</taxon>
        <taxon>Fungi</taxon>
        <taxon>Dikarya</taxon>
        <taxon>Ascomycota</taxon>
        <taxon>Pezizomycotina</taxon>
        <taxon>Sordariomycetes</taxon>
        <taxon>Hypocreomycetidae</taxon>
        <taxon>Hypocreales</taxon>
        <taxon>Clavicipitaceae</taxon>
        <taxon>Clavicipitaceae incertae sedis</taxon>
        <taxon>'Torrubiella' clade</taxon>
    </lineage>
</organism>
<comment type="similarity">
    <text evidence="4">Belongs to the copper transporter (Ctr) (TC 1.A.56) family. SLC31A subfamily.</text>
</comment>